<reference evidence="2 3" key="1">
    <citation type="journal article" date="2013" name="Genome Announc.">
        <title>Draft Genome Sequence of the Cellulolytic, Mesophilic, Anaerobic Bacterium Clostridium termitidis Strain CT1112 (DSM 5398).</title>
        <authorList>
            <person name="Lal S."/>
            <person name="Ramachandran U."/>
            <person name="Zhang X."/>
            <person name="Munir R."/>
            <person name="Sparling R."/>
            <person name="Levin D.B."/>
        </authorList>
    </citation>
    <scope>NUCLEOTIDE SEQUENCE [LARGE SCALE GENOMIC DNA]</scope>
    <source>
        <strain evidence="2 3">CT1112</strain>
    </source>
</reference>
<dbReference type="Pfam" id="PF12679">
    <property type="entry name" value="ABC2_membrane_2"/>
    <property type="match status" value="1"/>
</dbReference>
<dbReference type="AlphaFoldDB" id="S0FUW1"/>
<evidence type="ECO:0000313" key="2">
    <source>
        <dbReference type="EMBL" id="EMS72318.1"/>
    </source>
</evidence>
<dbReference type="STRING" id="1195236.CTER_1811"/>
<feature type="transmembrane region" description="Helical" evidence="1">
    <location>
        <begin position="125"/>
        <end position="145"/>
    </location>
</feature>
<proteinExistence type="predicted"/>
<keyword evidence="3" id="KW-1185">Reference proteome</keyword>
<evidence type="ECO:0000313" key="3">
    <source>
        <dbReference type="Proteomes" id="UP000014155"/>
    </source>
</evidence>
<dbReference type="PATRIC" id="fig|1195236.3.peg.2133"/>
<dbReference type="eggNOG" id="COG1668">
    <property type="taxonomic scope" value="Bacteria"/>
</dbReference>
<accession>S0FUW1</accession>
<keyword evidence="1" id="KW-0472">Membrane</keyword>
<keyword evidence="1" id="KW-0812">Transmembrane</keyword>
<dbReference type="GO" id="GO:0140359">
    <property type="term" value="F:ABC-type transporter activity"/>
    <property type="evidence" value="ECO:0007669"/>
    <property type="project" value="InterPro"/>
</dbReference>
<dbReference type="Proteomes" id="UP000014155">
    <property type="component" value="Unassembled WGS sequence"/>
</dbReference>
<evidence type="ECO:0000256" key="1">
    <source>
        <dbReference type="SAM" id="Phobius"/>
    </source>
</evidence>
<sequence length="298" mass="33054">MSANTQKRYFRINPVLLKELKVRMRSWKAAILIGTYNFVLLLLTIFIMKLTMNNDIGAPTQATIFGTYAFLVAAQFGLITLIAPALTAGAISGEREKQTLDILLSTTLNHRSIITGKLFSSLSQIILLLVSSIPVFSIIFLYGGIGLVQLLQVYLFFILIAVTLGSIGIFFSTFIKKSTAANVLTYAVVVFLYLGTILISVFYVQLVIMPNYTNSQYEGTFWVFNLNPAVALISLVMDQFQEGGGRVFQGLTLTVQQGKLHLWHINAIFNAGLSVVLLFLSALKLNPVKRKWLGRGKK</sequence>
<feature type="transmembrane region" description="Helical" evidence="1">
    <location>
        <begin position="29"/>
        <end position="48"/>
    </location>
</feature>
<feature type="transmembrane region" description="Helical" evidence="1">
    <location>
        <begin position="183"/>
        <end position="208"/>
    </location>
</feature>
<feature type="transmembrane region" description="Helical" evidence="1">
    <location>
        <begin position="68"/>
        <end position="91"/>
    </location>
</feature>
<feature type="transmembrane region" description="Helical" evidence="1">
    <location>
        <begin position="262"/>
        <end position="283"/>
    </location>
</feature>
<dbReference type="GO" id="GO:0005886">
    <property type="term" value="C:plasma membrane"/>
    <property type="evidence" value="ECO:0007669"/>
    <property type="project" value="UniProtKB-SubCell"/>
</dbReference>
<dbReference type="RefSeq" id="WP_004625311.1">
    <property type="nucleotide sequence ID" value="NZ_AORV01000028.1"/>
</dbReference>
<dbReference type="PANTHER" id="PTHR43471:SF12">
    <property type="entry name" value="HYPOTHETICAL MEMBRANE PROTEIN, CONSERVED"/>
    <property type="match status" value="1"/>
</dbReference>
<organism evidence="2 3">
    <name type="scientific">Ruminiclostridium cellobioparum subsp. termitidis CT1112</name>
    <dbReference type="NCBI Taxonomy" id="1195236"/>
    <lineage>
        <taxon>Bacteria</taxon>
        <taxon>Bacillati</taxon>
        <taxon>Bacillota</taxon>
        <taxon>Clostridia</taxon>
        <taxon>Eubacteriales</taxon>
        <taxon>Oscillospiraceae</taxon>
        <taxon>Ruminiclostridium</taxon>
    </lineage>
</organism>
<keyword evidence="1" id="KW-1133">Transmembrane helix</keyword>
<feature type="transmembrane region" description="Helical" evidence="1">
    <location>
        <begin position="151"/>
        <end position="171"/>
    </location>
</feature>
<protein>
    <recommendedName>
        <fullName evidence="4">ABC-type transport system involved in multi-copper enzyme maturation, permease component</fullName>
    </recommendedName>
</protein>
<name>S0FUW1_RUMCE</name>
<evidence type="ECO:0008006" key="4">
    <source>
        <dbReference type="Google" id="ProtNLM"/>
    </source>
</evidence>
<comment type="caution">
    <text evidence="2">The sequence shown here is derived from an EMBL/GenBank/DDBJ whole genome shotgun (WGS) entry which is preliminary data.</text>
</comment>
<dbReference type="EMBL" id="AORV01000028">
    <property type="protein sequence ID" value="EMS72318.1"/>
    <property type="molecule type" value="Genomic_DNA"/>
</dbReference>
<gene>
    <name evidence="2" type="ORF">CTER_1811</name>
</gene>
<dbReference type="PANTHER" id="PTHR43471">
    <property type="entry name" value="ABC TRANSPORTER PERMEASE"/>
    <property type="match status" value="1"/>
</dbReference>